<dbReference type="SUPFAM" id="SSF52540">
    <property type="entry name" value="P-loop containing nucleoside triphosphate hydrolases"/>
    <property type="match status" value="1"/>
</dbReference>
<proteinExistence type="predicted"/>
<dbReference type="InterPro" id="IPR034139">
    <property type="entry name" value="TOPRIM_OLD"/>
</dbReference>
<feature type="domain" description="Endonuclease GajA/Old nuclease/RecF-like AAA" evidence="1">
    <location>
        <begin position="15"/>
        <end position="354"/>
    </location>
</feature>
<reference evidence="3" key="2">
    <citation type="journal article" date="2022" name="Sci. Total Environ.">
        <title>Prevalence, transmission, and molecular epidemiology of tet(X)-positive bacteria among humans, animals, and environmental niches in China: An epidemiological, and genomic-based study.</title>
        <authorList>
            <person name="Dong N."/>
            <person name="Zeng Y."/>
            <person name="Cai C."/>
            <person name="Sun C."/>
            <person name="Lu J."/>
            <person name="Liu C."/>
            <person name="Zhou H."/>
            <person name="Sun Q."/>
            <person name="Shu L."/>
            <person name="Wang H."/>
            <person name="Wang Y."/>
            <person name="Wang S."/>
            <person name="Wu C."/>
            <person name="Chan E.W."/>
            <person name="Chen G."/>
            <person name="Shen Z."/>
            <person name="Chen S."/>
            <person name="Zhang R."/>
        </authorList>
    </citation>
    <scope>NUCLEOTIDE SEQUENCE</scope>
    <source>
        <strain evidence="3">R1692</strain>
    </source>
</reference>
<dbReference type="Pfam" id="PF20469">
    <property type="entry name" value="OLD-like_TOPRIM"/>
    <property type="match status" value="1"/>
</dbReference>
<accession>A0ABT7NNE3</accession>
<evidence type="ECO:0000259" key="1">
    <source>
        <dbReference type="Pfam" id="PF13175"/>
    </source>
</evidence>
<keyword evidence="4" id="KW-1185">Reference proteome</keyword>
<dbReference type="InterPro" id="IPR051396">
    <property type="entry name" value="Bact_Antivir_Def_Nuclease"/>
</dbReference>
<evidence type="ECO:0000313" key="3">
    <source>
        <dbReference type="EMBL" id="MDM1048458.1"/>
    </source>
</evidence>
<dbReference type="Gene3D" id="3.40.50.300">
    <property type="entry name" value="P-loop containing nucleotide triphosphate hydrolases"/>
    <property type="match status" value="1"/>
</dbReference>
<dbReference type="Proteomes" id="UP001170954">
    <property type="component" value="Unassembled WGS sequence"/>
</dbReference>
<dbReference type="InterPro" id="IPR041685">
    <property type="entry name" value="AAA_GajA/Old/RecF-like"/>
</dbReference>
<dbReference type="EMBL" id="JACAGK010000022">
    <property type="protein sequence ID" value="MDM1048458.1"/>
    <property type="molecule type" value="Genomic_DNA"/>
</dbReference>
<dbReference type="PANTHER" id="PTHR43581:SF4">
    <property type="entry name" value="ATP_GTP PHOSPHATASE"/>
    <property type="match status" value="1"/>
</dbReference>
<name>A0ABT7NNE3_9SPHI</name>
<dbReference type="PANTHER" id="PTHR43581">
    <property type="entry name" value="ATP/GTP PHOSPHATASE"/>
    <property type="match status" value="1"/>
</dbReference>
<evidence type="ECO:0000259" key="2">
    <source>
        <dbReference type="Pfam" id="PF20469"/>
    </source>
</evidence>
<reference evidence="3" key="1">
    <citation type="submission" date="2020-06" db="EMBL/GenBank/DDBJ databases">
        <authorList>
            <person name="Dong N."/>
        </authorList>
    </citation>
    <scope>NUCLEOTIDE SEQUENCE</scope>
    <source>
        <strain evidence="3">R1692</strain>
    </source>
</reference>
<feature type="domain" description="OLD protein-like TOPRIM" evidence="2">
    <location>
        <begin position="420"/>
        <end position="490"/>
    </location>
</feature>
<dbReference type="InterPro" id="IPR027417">
    <property type="entry name" value="P-loop_NTPase"/>
</dbReference>
<dbReference type="CDD" id="cd01026">
    <property type="entry name" value="TOPRIM_OLD"/>
    <property type="match status" value="1"/>
</dbReference>
<organism evidence="3 4">
    <name type="scientific">Sphingobacterium hotanense</name>
    <dbReference type="NCBI Taxonomy" id="649196"/>
    <lineage>
        <taxon>Bacteria</taxon>
        <taxon>Pseudomonadati</taxon>
        <taxon>Bacteroidota</taxon>
        <taxon>Sphingobacteriia</taxon>
        <taxon>Sphingobacteriales</taxon>
        <taxon>Sphingobacteriaceae</taxon>
        <taxon>Sphingobacterium</taxon>
    </lineage>
</organism>
<sequence>MNIKLKLILNQNIEMYLAYIKVENYKGIEAIETEFDPKLNIIIGENGCGKSAIIDAIRLLYNIGEPIREISVSSDDFHQKTVDNGGVKTIQKSSLITITYIFKGLSTAQKGAFYEYMVIDPNKIEEDYAKVSISYEEKDGKYPNFSYNTGNIDGQKADYKTFELFQHYYLGALRDSTKDLLSTRNNILGKVIRRFVKREKSESEIEQIIKDANSQLLSRDEVKNTRDGVNTNLESIFKKVIDNKIGVRIEEAKTEYIVNAIKPYLPHDRSTLTDEGFHLWQNSLGLNNLIYIAVVLGDIKEQIKDNGLPHFALLIEEPESHLHPQLQLSLYNFLNNANATENSQLFITTHSPTLTSKVPLKNLILLDCGKATKLDKQFQNRESEKLIEDTTKNKELLDPDLENRMKKLQRYIDVTKSQLLFAKSILFIEGISEELLISAFTLLEDYKLEDYRTEIVNVKGTSFYPFLYLFNHSNQLERINKPISIITDDDRFTDSKKSEYSFDSLINDTTVLDILDDSIQKGIAVSRIKNLNSVKNNADNIQIFESFKTLEYEIALHNVNDDRRNFKNNFLVQYLDVVEGVKISKIVAYMATFPSDLMTDEQIRKVAILLWKTFPTKAEFAQDFSIHLLDNLEDAKASFMVPKYILNALTHLKNGL</sequence>
<dbReference type="Pfam" id="PF13175">
    <property type="entry name" value="AAA_15"/>
    <property type="match status" value="1"/>
</dbReference>
<comment type="caution">
    <text evidence="3">The sequence shown here is derived from an EMBL/GenBank/DDBJ whole genome shotgun (WGS) entry which is preliminary data.</text>
</comment>
<gene>
    <name evidence="3" type="ORF">HX018_09435</name>
</gene>
<evidence type="ECO:0000313" key="4">
    <source>
        <dbReference type="Proteomes" id="UP001170954"/>
    </source>
</evidence>
<protein>
    <submittedName>
        <fullName evidence="3">AAA family ATPase</fullName>
    </submittedName>
</protein>